<proteinExistence type="predicted"/>
<dbReference type="EMBL" id="CAJVPZ010096383">
    <property type="protein sequence ID" value="CAG8818779.1"/>
    <property type="molecule type" value="Genomic_DNA"/>
</dbReference>
<reference evidence="1" key="1">
    <citation type="submission" date="2021-06" db="EMBL/GenBank/DDBJ databases">
        <authorList>
            <person name="Kallberg Y."/>
            <person name="Tangrot J."/>
            <person name="Rosling A."/>
        </authorList>
    </citation>
    <scope>NUCLEOTIDE SEQUENCE</scope>
    <source>
        <strain evidence="1">IN212</strain>
    </source>
</reference>
<evidence type="ECO:0000313" key="2">
    <source>
        <dbReference type="Proteomes" id="UP000789396"/>
    </source>
</evidence>
<comment type="caution">
    <text evidence="1">The sequence shown here is derived from an EMBL/GenBank/DDBJ whole genome shotgun (WGS) entry which is preliminary data.</text>
</comment>
<sequence>QSLYVTYDFKPTAIHRVLFTNMASYFSDRHRDSENSKLRVYAKTAVHSCVIHKMLVCALRGKERKD</sequence>
<feature type="non-terminal residue" evidence="1">
    <location>
        <position position="66"/>
    </location>
</feature>
<dbReference type="Proteomes" id="UP000789396">
    <property type="component" value="Unassembled WGS sequence"/>
</dbReference>
<protein>
    <submittedName>
        <fullName evidence="1">18802_t:CDS:1</fullName>
    </submittedName>
</protein>
<keyword evidence="2" id="KW-1185">Reference proteome</keyword>
<name>A0A9N9KAC4_9GLOM</name>
<feature type="non-terminal residue" evidence="1">
    <location>
        <position position="1"/>
    </location>
</feature>
<organism evidence="1 2">
    <name type="scientific">Racocetra fulgida</name>
    <dbReference type="NCBI Taxonomy" id="60492"/>
    <lineage>
        <taxon>Eukaryota</taxon>
        <taxon>Fungi</taxon>
        <taxon>Fungi incertae sedis</taxon>
        <taxon>Mucoromycota</taxon>
        <taxon>Glomeromycotina</taxon>
        <taxon>Glomeromycetes</taxon>
        <taxon>Diversisporales</taxon>
        <taxon>Gigasporaceae</taxon>
        <taxon>Racocetra</taxon>
    </lineage>
</organism>
<accession>A0A9N9KAC4</accession>
<gene>
    <name evidence="1" type="ORF">RFULGI_LOCUS19455</name>
</gene>
<evidence type="ECO:0000313" key="1">
    <source>
        <dbReference type="EMBL" id="CAG8818779.1"/>
    </source>
</evidence>
<dbReference type="AlphaFoldDB" id="A0A9N9KAC4"/>